<comment type="caution">
    <text evidence="1">The sequence shown here is derived from an EMBL/GenBank/DDBJ whole genome shotgun (WGS) entry which is preliminary data.</text>
</comment>
<sequence>MDADITPQRCKRNQQNITLNPTKPKFNPTPASVIQHADRTSLCQETVAFNRPVQVISQSVNINNFTRSTGSSRYRCNDEV</sequence>
<accession>A0AAE1DEV0</accession>
<reference evidence="1" key="1">
    <citation type="journal article" date="2023" name="G3 (Bethesda)">
        <title>A reference genome for the long-term kleptoplast-retaining sea slug Elysia crispata morphotype clarki.</title>
        <authorList>
            <person name="Eastman K.E."/>
            <person name="Pendleton A.L."/>
            <person name="Shaikh M.A."/>
            <person name="Suttiyut T."/>
            <person name="Ogas R."/>
            <person name="Tomko P."/>
            <person name="Gavelis G."/>
            <person name="Widhalm J.R."/>
            <person name="Wisecaver J.H."/>
        </authorList>
    </citation>
    <scope>NUCLEOTIDE SEQUENCE</scope>
    <source>
        <strain evidence="1">ECLA1</strain>
    </source>
</reference>
<protein>
    <submittedName>
        <fullName evidence="1">Uncharacterized protein</fullName>
    </submittedName>
</protein>
<evidence type="ECO:0000313" key="2">
    <source>
        <dbReference type="Proteomes" id="UP001283361"/>
    </source>
</evidence>
<evidence type="ECO:0000313" key="1">
    <source>
        <dbReference type="EMBL" id="KAK3768104.1"/>
    </source>
</evidence>
<name>A0AAE1DEV0_9GAST</name>
<dbReference type="EMBL" id="JAWDGP010004069">
    <property type="protein sequence ID" value="KAK3768104.1"/>
    <property type="molecule type" value="Genomic_DNA"/>
</dbReference>
<dbReference type="Proteomes" id="UP001283361">
    <property type="component" value="Unassembled WGS sequence"/>
</dbReference>
<gene>
    <name evidence="1" type="ORF">RRG08_004646</name>
</gene>
<dbReference type="AlphaFoldDB" id="A0AAE1DEV0"/>
<proteinExistence type="predicted"/>
<keyword evidence="2" id="KW-1185">Reference proteome</keyword>
<organism evidence="1 2">
    <name type="scientific">Elysia crispata</name>
    <name type="common">lettuce slug</name>
    <dbReference type="NCBI Taxonomy" id="231223"/>
    <lineage>
        <taxon>Eukaryota</taxon>
        <taxon>Metazoa</taxon>
        <taxon>Spiralia</taxon>
        <taxon>Lophotrochozoa</taxon>
        <taxon>Mollusca</taxon>
        <taxon>Gastropoda</taxon>
        <taxon>Heterobranchia</taxon>
        <taxon>Euthyneura</taxon>
        <taxon>Panpulmonata</taxon>
        <taxon>Sacoglossa</taxon>
        <taxon>Placobranchoidea</taxon>
        <taxon>Plakobranchidae</taxon>
        <taxon>Elysia</taxon>
    </lineage>
</organism>